<reference evidence="2 3" key="1">
    <citation type="submission" date="2015-01" db="EMBL/GenBank/DDBJ databases">
        <title>Desulfovibrio sp. JC271 draft genome sequence.</title>
        <authorList>
            <person name="Shivani Y."/>
            <person name="Subhash Y."/>
            <person name="Sasikala C."/>
            <person name="Ramana C.V."/>
        </authorList>
    </citation>
    <scope>NUCLEOTIDE SEQUENCE [LARGE SCALE GENOMIC DNA]</scope>
    <source>
        <strain evidence="2 3">JC271</strain>
    </source>
</reference>
<gene>
    <name evidence="2" type="ORF">SP90_04195</name>
</gene>
<dbReference type="OrthoDB" id="5379872at2"/>
<dbReference type="STRING" id="1560234.SP90_04195"/>
<evidence type="ECO:0000313" key="3">
    <source>
        <dbReference type="Proteomes" id="UP000091979"/>
    </source>
</evidence>
<dbReference type="RefSeq" id="WP_066852919.1">
    <property type="nucleotide sequence ID" value="NZ_JXMS01000005.1"/>
</dbReference>
<dbReference type="AlphaFoldDB" id="A0A1B7XI55"/>
<feature type="domain" description="Glycosyltransferase 2-like" evidence="1">
    <location>
        <begin position="3"/>
        <end position="165"/>
    </location>
</feature>
<evidence type="ECO:0000313" key="2">
    <source>
        <dbReference type="EMBL" id="OBQ55179.1"/>
    </source>
</evidence>
<dbReference type="InterPro" id="IPR029044">
    <property type="entry name" value="Nucleotide-diphossugar_trans"/>
</dbReference>
<dbReference type="PATRIC" id="fig|1560234.3.peg.2787"/>
<dbReference type="InterPro" id="IPR001173">
    <property type="entry name" value="Glyco_trans_2-like"/>
</dbReference>
<organism evidence="2 3">
    <name type="scientific">Halodesulfovibrio spirochaetisodalis</name>
    <dbReference type="NCBI Taxonomy" id="1560234"/>
    <lineage>
        <taxon>Bacteria</taxon>
        <taxon>Pseudomonadati</taxon>
        <taxon>Thermodesulfobacteriota</taxon>
        <taxon>Desulfovibrionia</taxon>
        <taxon>Desulfovibrionales</taxon>
        <taxon>Desulfovibrionaceae</taxon>
        <taxon>Halodesulfovibrio</taxon>
    </lineage>
</organism>
<dbReference type="SUPFAM" id="SSF53448">
    <property type="entry name" value="Nucleotide-diphospho-sugar transferases"/>
    <property type="match status" value="1"/>
</dbReference>
<dbReference type="Proteomes" id="UP000091979">
    <property type="component" value="Unassembled WGS sequence"/>
</dbReference>
<comment type="caution">
    <text evidence="2">The sequence shown here is derived from an EMBL/GenBank/DDBJ whole genome shotgun (WGS) entry which is preliminary data.</text>
</comment>
<dbReference type="EMBL" id="JXMS01000005">
    <property type="protein sequence ID" value="OBQ55179.1"/>
    <property type="molecule type" value="Genomic_DNA"/>
</dbReference>
<dbReference type="Gene3D" id="3.90.550.10">
    <property type="entry name" value="Spore Coat Polysaccharide Biosynthesis Protein SpsA, Chain A"/>
    <property type="match status" value="1"/>
</dbReference>
<accession>A0A1B7XI55</accession>
<protein>
    <recommendedName>
        <fullName evidence="1">Glycosyltransferase 2-like domain-containing protein</fullName>
    </recommendedName>
</protein>
<dbReference type="PANTHER" id="PTHR43685:SF2">
    <property type="entry name" value="GLYCOSYLTRANSFERASE 2-LIKE DOMAIN-CONTAINING PROTEIN"/>
    <property type="match status" value="1"/>
</dbReference>
<evidence type="ECO:0000259" key="1">
    <source>
        <dbReference type="Pfam" id="PF00535"/>
    </source>
</evidence>
<dbReference type="Pfam" id="PF00535">
    <property type="entry name" value="Glycos_transf_2"/>
    <property type="match status" value="1"/>
</dbReference>
<keyword evidence="3" id="KW-1185">Reference proteome</keyword>
<name>A0A1B7XI55_9BACT</name>
<sequence length="304" mass="33887">MISVIVCTYNRAAFLKTCLESLLTQSVATELFEVVVVNNNSNDTTAEVAALFQSEFPRFVYVEESWQGLSYARNAGVLAATGDWVAFLDDDAVARTNWVAKLVETSTKGDFDVFGGVYTAWHALRERPKWFSPEWETNVAVASEYSVLKEGYPSGGNCAYRRALLLEGEGFPTNLGMKGNGTAYGEETAVIDRLRKNGAVVGFVPDMIIDHCVIDRKYSLGWRLKRSFATGRDTASLWKENSAVDLAKPVIKCVYYLLSCPLKVVWLFLARRDYYWQNAVLDLFSGIMLNLGRIAGGIQSRFQG</sequence>
<dbReference type="InterPro" id="IPR050834">
    <property type="entry name" value="Glycosyltransf_2"/>
</dbReference>
<proteinExistence type="predicted"/>
<dbReference type="PANTHER" id="PTHR43685">
    <property type="entry name" value="GLYCOSYLTRANSFERASE"/>
    <property type="match status" value="1"/>
</dbReference>